<dbReference type="AlphaFoldDB" id="A0A1C3WFE0"/>
<organism evidence="2 3">
    <name type="scientific">Rhizobium multihospitium</name>
    <dbReference type="NCBI Taxonomy" id="410764"/>
    <lineage>
        <taxon>Bacteria</taxon>
        <taxon>Pseudomonadati</taxon>
        <taxon>Pseudomonadota</taxon>
        <taxon>Alphaproteobacteria</taxon>
        <taxon>Hyphomicrobiales</taxon>
        <taxon>Rhizobiaceae</taxon>
        <taxon>Rhizobium/Agrobacterium group</taxon>
        <taxon>Rhizobium</taxon>
    </lineage>
</organism>
<dbReference type="Pfam" id="PF13470">
    <property type="entry name" value="PIN_3"/>
    <property type="match status" value="1"/>
</dbReference>
<feature type="domain" description="PIN" evidence="1">
    <location>
        <begin position="2"/>
        <end position="115"/>
    </location>
</feature>
<name>A0A1C3WFE0_9HYPH</name>
<dbReference type="Proteomes" id="UP000199101">
    <property type="component" value="Unassembled WGS sequence"/>
</dbReference>
<dbReference type="RefSeq" id="WP_092714804.1">
    <property type="nucleotide sequence ID" value="NZ_FMAG01000005.1"/>
</dbReference>
<gene>
    <name evidence="2" type="ORF">GA0061103_5373</name>
</gene>
<dbReference type="InterPro" id="IPR029060">
    <property type="entry name" value="PIN-like_dom_sf"/>
</dbReference>
<evidence type="ECO:0000313" key="3">
    <source>
        <dbReference type="Proteomes" id="UP000199101"/>
    </source>
</evidence>
<evidence type="ECO:0000259" key="1">
    <source>
        <dbReference type="Pfam" id="PF13470"/>
    </source>
</evidence>
<dbReference type="EMBL" id="FMAG01000005">
    <property type="protein sequence ID" value="SCB38723.1"/>
    <property type="molecule type" value="Genomic_DNA"/>
</dbReference>
<reference evidence="3" key="1">
    <citation type="submission" date="2016-08" db="EMBL/GenBank/DDBJ databases">
        <authorList>
            <person name="Varghese N."/>
            <person name="Submissions Spin"/>
        </authorList>
    </citation>
    <scope>NUCLEOTIDE SEQUENCE [LARGE SCALE GENOMIC DNA]</scope>
    <source>
        <strain evidence="3">HAMBI 2975</strain>
    </source>
</reference>
<dbReference type="PANTHER" id="PTHR34610">
    <property type="entry name" value="SSL7007 PROTEIN"/>
    <property type="match status" value="1"/>
</dbReference>
<dbReference type="STRING" id="410764.GA0061103_5373"/>
<protein>
    <submittedName>
        <fullName evidence="2">Putative toxin-antitoxin system toxin component, PIN family</fullName>
    </submittedName>
</protein>
<dbReference type="NCBIfam" id="TIGR00305">
    <property type="entry name" value="putative toxin-antitoxin system toxin component, PIN family"/>
    <property type="match status" value="1"/>
</dbReference>
<dbReference type="InterPro" id="IPR002850">
    <property type="entry name" value="PIN_toxin-like"/>
</dbReference>
<proteinExistence type="predicted"/>
<accession>A0A1C3WFE0</accession>
<dbReference type="InterPro" id="IPR002716">
    <property type="entry name" value="PIN_dom"/>
</dbReference>
<dbReference type="OrthoDB" id="5243920at2"/>
<evidence type="ECO:0000313" key="2">
    <source>
        <dbReference type="EMBL" id="SCB38723.1"/>
    </source>
</evidence>
<dbReference type="PANTHER" id="PTHR34610:SF3">
    <property type="entry name" value="SSL7007 PROTEIN"/>
    <property type="match status" value="1"/>
</dbReference>
<dbReference type="SUPFAM" id="SSF88723">
    <property type="entry name" value="PIN domain-like"/>
    <property type="match status" value="1"/>
</dbReference>
<keyword evidence="3" id="KW-1185">Reference proteome</keyword>
<sequence length="141" mass="15805">MKVVIDTNIFVSAIMNADGAPRQVIRLCLEGRLAPLISNALFAEYEDVCGRDALFDNRFISREDRSTLLDAFLSSCLWIPIYYLWRPNLHDQGDNHLIELAVGGGASALITANKKDFAQAELLFPQLNIHTAGEFLIQRKL</sequence>